<dbReference type="RefSeq" id="WP_177715447.1">
    <property type="nucleotide sequence ID" value="NZ_JACRSQ010000009.1"/>
</dbReference>
<feature type="transmembrane region" description="Helical" evidence="1">
    <location>
        <begin position="175"/>
        <end position="193"/>
    </location>
</feature>
<dbReference type="Pfam" id="PF12730">
    <property type="entry name" value="ABC2_membrane_4"/>
    <property type="match status" value="1"/>
</dbReference>
<evidence type="ECO:0000313" key="2">
    <source>
        <dbReference type="EMBL" id="MBC8543383.1"/>
    </source>
</evidence>
<keyword evidence="1" id="KW-0812">Transmembrane</keyword>
<organism evidence="2 3">
    <name type="scientific">Bianquea renquensis</name>
    <dbReference type="NCBI Taxonomy" id="2763661"/>
    <lineage>
        <taxon>Bacteria</taxon>
        <taxon>Bacillati</taxon>
        <taxon>Bacillota</taxon>
        <taxon>Clostridia</taxon>
        <taxon>Eubacteriales</taxon>
        <taxon>Bianqueaceae</taxon>
        <taxon>Bianquea</taxon>
    </lineage>
</organism>
<keyword evidence="1" id="KW-0472">Membrane</keyword>
<dbReference type="Proteomes" id="UP000657006">
    <property type="component" value="Unassembled WGS sequence"/>
</dbReference>
<dbReference type="EMBL" id="JACRSQ010000009">
    <property type="protein sequence ID" value="MBC8543383.1"/>
    <property type="molecule type" value="Genomic_DNA"/>
</dbReference>
<sequence>MSFLSLVGVEFKKIKRSKILLILLVATVILWIPSILNVHMNFDMQAEGISPENNFFIQGFMGMSWFMFPASMVVGTVLLSQTERANKGILKMLSLPISTAKLCMAKFVVLLALAALQIGMAVGMYYVGAAIASSTQNYNFILQPLFVFKEAGLIFGAAIPMLAFFWLLSVCIQTPIFSIGIGLASIVPSVLMINTKAWFAYPMSYPFFVITAEYGKLATNLDTAQVELIPWIPVAIGITILALSISCLRFGQAERR</sequence>
<reference evidence="2" key="1">
    <citation type="submission" date="2020-08" db="EMBL/GenBank/DDBJ databases">
        <title>Genome public.</title>
        <authorList>
            <person name="Liu C."/>
            <person name="Sun Q."/>
        </authorList>
    </citation>
    <scope>NUCLEOTIDE SEQUENCE</scope>
    <source>
        <strain evidence="2">NSJ-32</strain>
    </source>
</reference>
<feature type="transmembrane region" description="Helical" evidence="1">
    <location>
        <begin position="228"/>
        <end position="251"/>
    </location>
</feature>
<feature type="transmembrane region" description="Helical" evidence="1">
    <location>
        <begin position="60"/>
        <end position="81"/>
    </location>
</feature>
<keyword evidence="1" id="KW-1133">Transmembrane helix</keyword>
<gene>
    <name evidence="2" type="ORF">H8730_07480</name>
</gene>
<keyword evidence="3" id="KW-1185">Reference proteome</keyword>
<comment type="caution">
    <text evidence="2">The sequence shown here is derived from an EMBL/GenBank/DDBJ whole genome shotgun (WGS) entry which is preliminary data.</text>
</comment>
<evidence type="ECO:0000313" key="3">
    <source>
        <dbReference type="Proteomes" id="UP000657006"/>
    </source>
</evidence>
<accession>A0A926DQK1</accession>
<dbReference type="CDD" id="cd21809">
    <property type="entry name" value="ABC-2_lan_permease-like"/>
    <property type="match status" value="1"/>
</dbReference>
<feature type="transmembrane region" description="Helical" evidence="1">
    <location>
        <begin position="102"/>
        <end position="126"/>
    </location>
</feature>
<feature type="transmembrane region" description="Helical" evidence="1">
    <location>
        <begin position="146"/>
        <end position="168"/>
    </location>
</feature>
<proteinExistence type="predicted"/>
<name>A0A926DQK1_9FIRM</name>
<evidence type="ECO:0000256" key="1">
    <source>
        <dbReference type="SAM" id="Phobius"/>
    </source>
</evidence>
<dbReference type="AlphaFoldDB" id="A0A926DQK1"/>
<feature type="transmembrane region" description="Helical" evidence="1">
    <location>
        <begin position="20"/>
        <end position="40"/>
    </location>
</feature>
<protein>
    <submittedName>
        <fullName evidence="2">ABC transporter permease</fullName>
    </submittedName>
</protein>